<dbReference type="STRING" id="656916.A0A2G7G0K7"/>
<dbReference type="AlphaFoldDB" id="A0A2G7G0K7"/>
<keyword evidence="3" id="KW-0560">Oxidoreductase</keyword>
<protein>
    <recommendedName>
        <fullName evidence="7">Short-chain dehydrogenase</fullName>
    </recommendedName>
</protein>
<dbReference type="SUPFAM" id="SSF51735">
    <property type="entry name" value="NAD(P)-binding Rossmann-fold domains"/>
    <property type="match status" value="1"/>
</dbReference>
<dbReference type="PRINTS" id="PR00080">
    <property type="entry name" value="SDRFAMILY"/>
</dbReference>
<dbReference type="Gene3D" id="3.40.50.720">
    <property type="entry name" value="NAD(P)-binding Rossmann-like Domain"/>
    <property type="match status" value="1"/>
</dbReference>
<evidence type="ECO:0000313" key="6">
    <source>
        <dbReference type="Proteomes" id="UP000231358"/>
    </source>
</evidence>
<evidence type="ECO:0000256" key="4">
    <source>
        <dbReference type="RuleBase" id="RU000363"/>
    </source>
</evidence>
<evidence type="ECO:0000313" key="5">
    <source>
        <dbReference type="EMBL" id="PIG85641.1"/>
    </source>
</evidence>
<comment type="similarity">
    <text evidence="1 4">Belongs to the short-chain dehydrogenases/reductases (SDR) family.</text>
</comment>
<dbReference type="PANTHER" id="PTHR24320">
    <property type="entry name" value="RETINOL DEHYDROGENASE"/>
    <property type="match status" value="1"/>
</dbReference>
<accession>A0A2G7G0K7</accession>
<dbReference type="GO" id="GO:0016491">
    <property type="term" value="F:oxidoreductase activity"/>
    <property type="evidence" value="ECO:0007669"/>
    <property type="project" value="UniProtKB-KW"/>
</dbReference>
<comment type="caution">
    <text evidence="5">The sequence shown here is derived from an EMBL/GenBank/DDBJ whole genome shotgun (WGS) entry which is preliminary data.</text>
</comment>
<name>A0A2G7G0K7_9EURO</name>
<evidence type="ECO:0000256" key="2">
    <source>
        <dbReference type="ARBA" id="ARBA00022857"/>
    </source>
</evidence>
<keyword evidence="6" id="KW-1185">Reference proteome</keyword>
<dbReference type="PRINTS" id="PR00081">
    <property type="entry name" value="GDHRDH"/>
</dbReference>
<evidence type="ECO:0008006" key="7">
    <source>
        <dbReference type="Google" id="ProtNLM"/>
    </source>
</evidence>
<proteinExistence type="inferred from homology"/>
<reference evidence="5 6" key="1">
    <citation type="submission" date="2017-05" db="EMBL/GenBank/DDBJ databases">
        <title>Genome sequence for an aflatoxigenic pathogen of Argentinian peanut, Aspergillus arachidicola.</title>
        <authorList>
            <person name="Moore G."/>
            <person name="Beltz S.B."/>
            <person name="Mack B.M."/>
        </authorList>
    </citation>
    <scope>NUCLEOTIDE SEQUENCE [LARGE SCALE GENOMIC DNA]</scope>
    <source>
        <strain evidence="5 6">CBS 117610</strain>
    </source>
</reference>
<gene>
    <name evidence="5" type="ORF">AARAC_003030</name>
</gene>
<dbReference type="Proteomes" id="UP000231358">
    <property type="component" value="Unassembled WGS sequence"/>
</dbReference>
<organism evidence="5 6">
    <name type="scientific">Aspergillus arachidicola</name>
    <dbReference type="NCBI Taxonomy" id="656916"/>
    <lineage>
        <taxon>Eukaryota</taxon>
        <taxon>Fungi</taxon>
        <taxon>Dikarya</taxon>
        <taxon>Ascomycota</taxon>
        <taxon>Pezizomycotina</taxon>
        <taxon>Eurotiomycetes</taxon>
        <taxon>Eurotiomycetidae</taxon>
        <taxon>Eurotiales</taxon>
        <taxon>Aspergillaceae</taxon>
        <taxon>Aspergillus</taxon>
        <taxon>Aspergillus subgen. Circumdati</taxon>
    </lineage>
</organism>
<dbReference type="Pfam" id="PF00106">
    <property type="entry name" value="adh_short"/>
    <property type="match status" value="1"/>
</dbReference>
<dbReference type="PANTHER" id="PTHR24320:SF282">
    <property type="entry name" value="WW DOMAIN-CONTAINING OXIDOREDUCTASE"/>
    <property type="match status" value="1"/>
</dbReference>
<evidence type="ECO:0000256" key="1">
    <source>
        <dbReference type="ARBA" id="ARBA00006484"/>
    </source>
</evidence>
<sequence>MCSKSVDFDPDRDIPDLTGQVIIVTGGNSGLGFETIRQLSKHAPAHVYLAARSKEKAETAIQKIRDSVTNAAPLSFLPLDLSSFDSIKSAAHEFQRLESRLDILVNNAGIMFTPEGLTKDGYEIQFGTNHMGHALFIELLLPILQSTAKINPETRVVNLASASESLAPNDIYNFDELKTIASHRSTQNRYTISKMANIHYNYYLAQKHSSSGVKFICVHPGMVATNLHTNATGFFLKAFIYTAGVFATPVEKGARNQLWASVSSDAKNGEYYAPVGVAPAGSKQTKNRDLQTQLGEWTQKELSAHV</sequence>
<dbReference type="InterPro" id="IPR036291">
    <property type="entry name" value="NAD(P)-bd_dom_sf"/>
</dbReference>
<keyword evidence="2" id="KW-0521">NADP</keyword>
<dbReference type="InterPro" id="IPR002347">
    <property type="entry name" value="SDR_fam"/>
</dbReference>
<evidence type="ECO:0000256" key="3">
    <source>
        <dbReference type="ARBA" id="ARBA00023002"/>
    </source>
</evidence>
<dbReference type="EMBL" id="NEXV01000312">
    <property type="protein sequence ID" value="PIG85641.1"/>
    <property type="molecule type" value="Genomic_DNA"/>
</dbReference>